<dbReference type="GeneID" id="39744850"/>
<accession>A0A1Y1JTE8</accession>
<dbReference type="EMBL" id="BDQF01000077">
    <property type="protein sequence ID" value="GAW84042.1"/>
    <property type="molecule type" value="Genomic_DNA"/>
</dbReference>
<reference evidence="2" key="1">
    <citation type="submission" date="2017-04" db="EMBL/GenBank/DDBJ databases">
        <title>Plasmodium gonderi genome.</title>
        <authorList>
            <person name="Arisue N."/>
            <person name="Honma H."/>
            <person name="Kawai S."/>
            <person name="Tougan T."/>
            <person name="Tanabe K."/>
            <person name="Horii T."/>
        </authorList>
    </citation>
    <scope>NUCLEOTIDE SEQUENCE [LARGE SCALE GENOMIC DNA]</scope>
    <source>
        <strain evidence="2">ATCC 30045</strain>
    </source>
</reference>
<evidence type="ECO:0000313" key="2">
    <source>
        <dbReference type="Proteomes" id="UP000195521"/>
    </source>
</evidence>
<dbReference type="AlphaFoldDB" id="A0A1Y1JTE8"/>
<gene>
    <name evidence="1" type="ORF">PGO_000755</name>
</gene>
<protein>
    <submittedName>
        <fullName evidence="1">Variable surface protein</fullName>
    </submittedName>
</protein>
<name>A0A1Y1JTE8_PLAGO</name>
<evidence type="ECO:0000313" key="1">
    <source>
        <dbReference type="EMBL" id="GAW84042.1"/>
    </source>
</evidence>
<comment type="caution">
    <text evidence="1">The sequence shown here is derived from an EMBL/GenBank/DDBJ whole genome shotgun (WGS) entry which is preliminary data.</text>
</comment>
<organism evidence="1 2">
    <name type="scientific">Plasmodium gonderi</name>
    <dbReference type="NCBI Taxonomy" id="77519"/>
    <lineage>
        <taxon>Eukaryota</taxon>
        <taxon>Sar</taxon>
        <taxon>Alveolata</taxon>
        <taxon>Apicomplexa</taxon>
        <taxon>Aconoidasida</taxon>
        <taxon>Haemosporida</taxon>
        <taxon>Plasmodiidae</taxon>
        <taxon>Plasmodium</taxon>
        <taxon>Plasmodium (Plasmodium)</taxon>
    </lineage>
</organism>
<keyword evidence="2" id="KW-1185">Reference proteome</keyword>
<dbReference type="Proteomes" id="UP000195521">
    <property type="component" value="Unassembled WGS sequence"/>
</dbReference>
<sequence length="106" mass="12582">MGNPIRTIQNENATNKLTHLCSDFFPSFSNDASSFPFCNYCQLVTYYLKHIKTNEHIYVKACCKFFFYKLWGLMKKYQCMKHMINYMNSKYTNIRSILNMKNLGMG</sequence>
<dbReference type="RefSeq" id="XP_028546631.1">
    <property type="nucleotide sequence ID" value="XM_028690830.1"/>
</dbReference>
<proteinExistence type="predicted"/>